<dbReference type="Proteomes" id="UP000192247">
    <property type="component" value="Unassembled WGS sequence"/>
</dbReference>
<dbReference type="Gene3D" id="2.40.50.140">
    <property type="entry name" value="Nucleic acid-binding proteins"/>
    <property type="match status" value="1"/>
</dbReference>
<keyword evidence="4" id="KW-1185">Reference proteome</keyword>
<dbReference type="PROSITE" id="PS51857">
    <property type="entry name" value="CSD_2"/>
    <property type="match status" value="1"/>
</dbReference>
<protein>
    <recommendedName>
        <fullName evidence="2">CSD domain-containing protein</fullName>
    </recommendedName>
</protein>
<organism evidence="3 4">
    <name type="scientific">Tropilaelaps mercedesae</name>
    <dbReference type="NCBI Taxonomy" id="418985"/>
    <lineage>
        <taxon>Eukaryota</taxon>
        <taxon>Metazoa</taxon>
        <taxon>Ecdysozoa</taxon>
        <taxon>Arthropoda</taxon>
        <taxon>Chelicerata</taxon>
        <taxon>Arachnida</taxon>
        <taxon>Acari</taxon>
        <taxon>Parasitiformes</taxon>
        <taxon>Mesostigmata</taxon>
        <taxon>Gamasina</taxon>
        <taxon>Dermanyssoidea</taxon>
        <taxon>Laelapidae</taxon>
        <taxon>Tropilaelaps</taxon>
    </lineage>
</organism>
<dbReference type="CDD" id="cd04458">
    <property type="entry name" value="CSP_CDS"/>
    <property type="match status" value="1"/>
</dbReference>
<evidence type="ECO:0000313" key="4">
    <source>
        <dbReference type="Proteomes" id="UP000192247"/>
    </source>
</evidence>
<sequence length="168" mass="18691">MSAEHGGGGDSAIDTPADSESVGCLPEDQAPNEDVNDAQQREDQAISTAKEMRQVQRISSDLRGVVRWYNSRLCYGFIEREDTKCELFVHRNSVVMAPGEPVFLQAESEVLFDLWTLPDGRLEAQTVRTASGEPISLRGIRPVCPPRGPYYGYHSRSHDIFSQSNIYG</sequence>
<dbReference type="SUPFAM" id="SSF50249">
    <property type="entry name" value="Nucleic acid-binding proteins"/>
    <property type="match status" value="1"/>
</dbReference>
<reference evidence="3 4" key="1">
    <citation type="journal article" date="2017" name="Gigascience">
        <title>Draft genome of the honey bee ectoparasitic mite, Tropilaelaps mercedesae, is shaped by the parasitic life history.</title>
        <authorList>
            <person name="Dong X."/>
            <person name="Armstrong S.D."/>
            <person name="Xia D."/>
            <person name="Makepeace B.L."/>
            <person name="Darby A.C."/>
            <person name="Kadowaki T."/>
        </authorList>
    </citation>
    <scope>NUCLEOTIDE SEQUENCE [LARGE SCALE GENOMIC DNA]</scope>
    <source>
        <strain evidence="3">Wuxi-XJTLU</strain>
    </source>
</reference>
<dbReference type="InParanoid" id="A0A1V9XJ93"/>
<evidence type="ECO:0000256" key="1">
    <source>
        <dbReference type="SAM" id="MobiDB-lite"/>
    </source>
</evidence>
<dbReference type="AlphaFoldDB" id="A0A1V9XJ93"/>
<dbReference type="OrthoDB" id="203339at2759"/>
<evidence type="ECO:0000259" key="2">
    <source>
        <dbReference type="PROSITE" id="PS51857"/>
    </source>
</evidence>
<feature type="compositionally biased region" description="Gly residues" evidence="1">
    <location>
        <begin position="1"/>
        <end position="10"/>
    </location>
</feature>
<gene>
    <name evidence="3" type="ORF">BIW11_09623</name>
</gene>
<feature type="domain" description="CSD" evidence="2">
    <location>
        <begin position="61"/>
        <end position="129"/>
    </location>
</feature>
<accession>A0A1V9XJ93</accession>
<proteinExistence type="predicted"/>
<evidence type="ECO:0000313" key="3">
    <source>
        <dbReference type="EMBL" id="OQR73614.1"/>
    </source>
</evidence>
<dbReference type="STRING" id="418985.A0A1V9XJ93"/>
<comment type="caution">
    <text evidence="3">The sequence shown here is derived from an EMBL/GenBank/DDBJ whole genome shotgun (WGS) entry which is preliminary data.</text>
</comment>
<dbReference type="InterPro" id="IPR002059">
    <property type="entry name" value="CSP_DNA-bd"/>
</dbReference>
<dbReference type="GO" id="GO:0003676">
    <property type="term" value="F:nucleic acid binding"/>
    <property type="evidence" value="ECO:0007669"/>
    <property type="project" value="InterPro"/>
</dbReference>
<dbReference type="InterPro" id="IPR012340">
    <property type="entry name" value="NA-bd_OB-fold"/>
</dbReference>
<feature type="region of interest" description="Disordered" evidence="1">
    <location>
        <begin position="1"/>
        <end position="41"/>
    </location>
</feature>
<name>A0A1V9XJ93_9ACAR</name>
<dbReference type="EMBL" id="MNPL01009640">
    <property type="protein sequence ID" value="OQR73614.1"/>
    <property type="molecule type" value="Genomic_DNA"/>
</dbReference>
<dbReference type="Pfam" id="PF00313">
    <property type="entry name" value="CSD"/>
    <property type="match status" value="1"/>
</dbReference>